<dbReference type="GO" id="GO:0020037">
    <property type="term" value="F:heme binding"/>
    <property type="evidence" value="ECO:0007669"/>
    <property type="project" value="InterPro"/>
</dbReference>
<dbReference type="PANTHER" id="PTHR46696:SF6">
    <property type="entry name" value="P450, PUTATIVE (EUROFUNG)-RELATED"/>
    <property type="match status" value="1"/>
</dbReference>
<dbReference type="CDD" id="cd11079">
    <property type="entry name" value="Cyp_unk"/>
    <property type="match status" value="1"/>
</dbReference>
<comment type="caution">
    <text evidence="2">The sequence shown here is derived from an EMBL/GenBank/DDBJ whole genome shotgun (WGS) entry which is preliminary data.</text>
</comment>
<dbReference type="PANTHER" id="PTHR46696">
    <property type="entry name" value="P450, PUTATIVE (EUROFUNG)-RELATED"/>
    <property type="match status" value="1"/>
</dbReference>
<dbReference type="EMBL" id="JACCEM010000007">
    <property type="protein sequence ID" value="NYT50428.1"/>
    <property type="molecule type" value="Genomic_DNA"/>
</dbReference>
<evidence type="ECO:0000313" key="3">
    <source>
        <dbReference type="Proteomes" id="UP000559809"/>
    </source>
</evidence>
<dbReference type="GO" id="GO:0016705">
    <property type="term" value="F:oxidoreductase activity, acting on paired donors, with incorporation or reduction of molecular oxygen"/>
    <property type="evidence" value="ECO:0007669"/>
    <property type="project" value="InterPro"/>
</dbReference>
<dbReference type="InterPro" id="IPR001128">
    <property type="entry name" value="Cyt_P450"/>
</dbReference>
<sequence length="393" mass="43431">MTNESQEAHQPGLAAEWDPRSEAVLADQISAFDQMRSRCPVARSQYGYASVFRHADVLRALLDHETFSSAVSRRPSVPNGMDPPEHTEFRRIIDPYFSPARMAEVEPHCRRIASEIIARVPDATETEWMEDVAQDFALRVQCAFLGWPATLHEPLRQWTRKNHRATLARDEAAMAAVALEFDGYIKDLLALRRAAGSGAPDDATTRLLGETMNGRALTEDEIVSILRNWTVGELATISASVGILTQYLATHEPLQQTLRAQPELLPAAIDEILRIHPPLIMNRRVATRDVDIGGVPIAQGERLALLWASANRDAAVFGDPDEFRLDRDPALNLLYGAGIHVCPGAPLARLELRVIMEELLKSTRGIALGAGTQAVKAFFPASGYSRLPIVIQR</sequence>
<gene>
    <name evidence="2" type="ORF">H0A72_14005</name>
</gene>
<dbReference type="RefSeq" id="WP_180156356.1">
    <property type="nucleotide sequence ID" value="NZ_JACCEM010000007.1"/>
</dbReference>
<evidence type="ECO:0000256" key="1">
    <source>
        <dbReference type="ARBA" id="ARBA00010617"/>
    </source>
</evidence>
<keyword evidence="3" id="KW-1185">Reference proteome</keyword>
<accession>A0A853FZQ8</accession>
<dbReference type="InterPro" id="IPR036396">
    <property type="entry name" value="Cyt_P450_sf"/>
</dbReference>
<proteinExistence type="inferred from homology"/>
<dbReference type="Gene3D" id="1.10.630.10">
    <property type="entry name" value="Cytochrome P450"/>
    <property type="match status" value="1"/>
</dbReference>
<organism evidence="2 3">
    <name type="scientific">Parapusillimonas granuli</name>
    <dbReference type="NCBI Taxonomy" id="380911"/>
    <lineage>
        <taxon>Bacteria</taxon>
        <taxon>Pseudomonadati</taxon>
        <taxon>Pseudomonadota</taxon>
        <taxon>Betaproteobacteria</taxon>
        <taxon>Burkholderiales</taxon>
        <taxon>Alcaligenaceae</taxon>
        <taxon>Parapusillimonas</taxon>
    </lineage>
</organism>
<dbReference type="PRINTS" id="PR00359">
    <property type="entry name" value="BP450"/>
</dbReference>
<reference evidence="2 3" key="1">
    <citation type="submission" date="2020-07" db="EMBL/GenBank/DDBJ databases">
        <title>Taxonomic revisions and descriptions of new bacterial species based on genomic comparisons in the high-G+C-content subgroup of the family Alcaligenaceae.</title>
        <authorList>
            <person name="Szabo A."/>
            <person name="Felfoldi T."/>
        </authorList>
    </citation>
    <scope>NUCLEOTIDE SEQUENCE [LARGE SCALE GENOMIC DNA]</scope>
    <source>
        <strain evidence="2 3">LMG 24012</strain>
    </source>
</reference>
<dbReference type="AlphaFoldDB" id="A0A853FZQ8"/>
<dbReference type="InterPro" id="IPR002397">
    <property type="entry name" value="Cyt_P450_B"/>
</dbReference>
<name>A0A853FZQ8_9BURK</name>
<evidence type="ECO:0000313" key="2">
    <source>
        <dbReference type="EMBL" id="NYT50428.1"/>
    </source>
</evidence>
<dbReference type="GO" id="GO:0004497">
    <property type="term" value="F:monooxygenase activity"/>
    <property type="evidence" value="ECO:0007669"/>
    <property type="project" value="InterPro"/>
</dbReference>
<dbReference type="Pfam" id="PF00067">
    <property type="entry name" value="p450"/>
    <property type="match status" value="1"/>
</dbReference>
<comment type="similarity">
    <text evidence="1">Belongs to the cytochrome P450 family.</text>
</comment>
<protein>
    <submittedName>
        <fullName evidence="2">Cytochrome P450</fullName>
    </submittedName>
</protein>
<dbReference type="GO" id="GO:0005506">
    <property type="term" value="F:iron ion binding"/>
    <property type="evidence" value="ECO:0007669"/>
    <property type="project" value="InterPro"/>
</dbReference>
<dbReference type="SUPFAM" id="SSF48264">
    <property type="entry name" value="Cytochrome P450"/>
    <property type="match status" value="1"/>
</dbReference>
<dbReference type="Proteomes" id="UP000559809">
    <property type="component" value="Unassembled WGS sequence"/>
</dbReference>